<evidence type="ECO:0000313" key="3">
    <source>
        <dbReference type="EMBL" id="PUA34343.1"/>
    </source>
</evidence>
<dbReference type="Gene3D" id="3.30.70.1380">
    <property type="entry name" value="Transcriptional regulatory protein pf0864 domain like"/>
    <property type="match status" value="1"/>
</dbReference>
<protein>
    <recommendedName>
        <fullName evidence="2">Putative nickel insertion protein</fullName>
    </recommendedName>
</protein>
<dbReference type="PANTHER" id="PTHR36566">
    <property type="entry name" value="NICKEL INSERTION PROTEIN-RELATED"/>
    <property type="match status" value="1"/>
</dbReference>
<dbReference type="GO" id="GO:0016829">
    <property type="term" value="F:lyase activity"/>
    <property type="evidence" value="ECO:0007669"/>
    <property type="project" value="UniProtKB-UniRule"/>
</dbReference>
<dbReference type="Gene3D" id="3.10.20.300">
    <property type="entry name" value="mk0293 like domain"/>
    <property type="match status" value="1"/>
</dbReference>
<gene>
    <name evidence="3" type="ORF">B9J98_00415</name>
</gene>
<reference evidence="3 4" key="1">
    <citation type="submission" date="2017-04" db="EMBL/GenBank/DDBJ databases">
        <title>Draft Aigarchaeota genome from a New Zealand hot spring.</title>
        <authorList>
            <person name="Reysenbach A.-L."/>
            <person name="Donaho J.A."/>
            <person name="Gerhart J."/>
            <person name="Kelley J.F."/>
            <person name="Kouba K."/>
            <person name="Podar M."/>
            <person name="Stott M."/>
        </authorList>
    </citation>
    <scope>NUCLEOTIDE SEQUENCE [LARGE SCALE GENOMIC DNA]</scope>
    <source>
        <strain evidence="3">NZ13_MG1</strain>
    </source>
</reference>
<evidence type="ECO:0000256" key="2">
    <source>
        <dbReference type="HAMAP-Rule" id="MF_01074"/>
    </source>
</evidence>
<keyword evidence="1 2" id="KW-0533">Nickel</keyword>
<dbReference type="NCBIfam" id="TIGR00299">
    <property type="entry name" value="nickel pincer cofactor biosynthesis protein LarC"/>
    <property type="match status" value="1"/>
</dbReference>
<sequence>MSASKLMIVDCSASGVSGDMLLAALLDAGADEEAIKRAVESVPNFLGGCKSVAFRSEETFAPGIRARRVKVEAEDCVSSRSAKELLEAVKGCVYSLDISKDAAAVAIGAVELLARAEANVHGEPVESVHLEELGMADTVADIVGVAAALSSLGLCRERIATTGVAVGGGTLKLSHGIFPAPAPVTLELLRVSGIPFEGGPVEGEIATPTGVALLASMASRILQFYPPMTVERIGYGAGSMLHGGSPSVLRVLIGQEHGARGSVEEITVLETNVDDVSGERLSYAAESLLSRGALDVSIVPAIGKKGRPASMVRVLAKRGHEAELAHALMRELGTLGVRLYEVRRLVAPREESLVEVRVAGRTFKVRVKRSFLPNGEPLASKPEFGDLMMIARETGLPVREVEEAVKRQLS</sequence>
<name>A0A2R7YA06_9ARCH</name>
<dbReference type="InterPro" id="IPR002822">
    <property type="entry name" value="Ni_insertion"/>
</dbReference>
<keyword evidence="2" id="KW-0456">Lyase</keyword>
<accession>A0A2R7YA06</accession>
<proteinExistence type="inferred from homology"/>
<evidence type="ECO:0000256" key="1">
    <source>
        <dbReference type="ARBA" id="ARBA00022596"/>
    </source>
</evidence>
<dbReference type="GO" id="GO:0016151">
    <property type="term" value="F:nickel cation binding"/>
    <property type="evidence" value="ECO:0007669"/>
    <property type="project" value="UniProtKB-UniRule"/>
</dbReference>
<dbReference type="Pfam" id="PF01969">
    <property type="entry name" value="Ni_insertion"/>
    <property type="match status" value="1"/>
</dbReference>
<dbReference type="AlphaFoldDB" id="A0A2R7YA06"/>
<dbReference type="EMBL" id="NDWU01000001">
    <property type="protein sequence ID" value="PUA34343.1"/>
    <property type="molecule type" value="Genomic_DNA"/>
</dbReference>
<comment type="similarity">
    <text evidence="2">Belongs to the LarC family.</text>
</comment>
<evidence type="ECO:0000313" key="4">
    <source>
        <dbReference type="Proteomes" id="UP000244066"/>
    </source>
</evidence>
<dbReference type="Proteomes" id="UP000244066">
    <property type="component" value="Unassembled WGS sequence"/>
</dbReference>
<organism evidence="3 4">
    <name type="scientific">Candidatus Terraquivivens tikiterensis</name>
    <dbReference type="NCBI Taxonomy" id="1980982"/>
    <lineage>
        <taxon>Archaea</taxon>
        <taxon>Nitrososphaerota</taxon>
        <taxon>Candidatus Wolframiiraptoraceae</taxon>
        <taxon>Candidatus Terraquivivens</taxon>
    </lineage>
</organism>
<dbReference type="PANTHER" id="PTHR36566:SF1">
    <property type="entry name" value="PYRIDINIUM-3,5-BISTHIOCARBOXYLIC ACID MONONUCLEOTIDE NICKEL INSERTION PROTEIN"/>
    <property type="match status" value="1"/>
</dbReference>
<dbReference type="HAMAP" id="MF_01074">
    <property type="entry name" value="LarC"/>
    <property type="match status" value="1"/>
</dbReference>
<comment type="caution">
    <text evidence="3">The sequence shown here is derived from an EMBL/GenBank/DDBJ whole genome shotgun (WGS) entry which is preliminary data.</text>
</comment>